<dbReference type="RefSeq" id="WP_004578818.1">
    <property type="nucleotide sequence ID" value="NZ_AP028879.1"/>
</dbReference>
<dbReference type="InterPro" id="IPR003018">
    <property type="entry name" value="GAF"/>
</dbReference>
<feature type="domain" description="EAL" evidence="2">
    <location>
        <begin position="528"/>
        <end position="782"/>
    </location>
</feature>
<dbReference type="CDD" id="cd01948">
    <property type="entry name" value="EAL"/>
    <property type="match status" value="1"/>
</dbReference>
<feature type="region of interest" description="Disordered" evidence="1">
    <location>
        <begin position="782"/>
        <end position="810"/>
    </location>
</feature>
<dbReference type="OrthoDB" id="6597954at2"/>
<evidence type="ECO:0000313" key="4">
    <source>
        <dbReference type="EMBL" id="ENO17166.1"/>
    </source>
</evidence>
<dbReference type="EMBL" id="APLQ01000005">
    <property type="protein sequence ID" value="ENO17166.1"/>
    <property type="molecule type" value="Genomic_DNA"/>
</dbReference>
<dbReference type="GO" id="GO:0071111">
    <property type="term" value="F:cyclic-guanylate-specific phosphodiesterase activity"/>
    <property type="evidence" value="ECO:0007669"/>
    <property type="project" value="InterPro"/>
</dbReference>
<dbReference type="SUPFAM" id="SSF141868">
    <property type="entry name" value="EAL domain-like"/>
    <property type="match status" value="1"/>
</dbReference>
<evidence type="ECO:0000259" key="3">
    <source>
        <dbReference type="PROSITE" id="PS50887"/>
    </source>
</evidence>
<accession>N6X054</accession>
<feature type="region of interest" description="Disordered" evidence="1">
    <location>
        <begin position="1"/>
        <end position="22"/>
    </location>
</feature>
<comment type="caution">
    <text evidence="4">The sequence shown here is derived from an EMBL/GenBank/DDBJ whole genome shotgun (WGS) entry which is preliminary data.</text>
</comment>
<evidence type="ECO:0000259" key="2">
    <source>
        <dbReference type="PROSITE" id="PS50883"/>
    </source>
</evidence>
<dbReference type="PANTHER" id="PTHR33121">
    <property type="entry name" value="CYCLIC DI-GMP PHOSPHODIESTERASE PDEF"/>
    <property type="match status" value="1"/>
</dbReference>
<dbReference type="SMART" id="SM00052">
    <property type="entry name" value="EAL"/>
    <property type="match status" value="1"/>
</dbReference>
<protein>
    <submittedName>
        <fullName evidence="4">GGDEF domain-containing protein</fullName>
    </submittedName>
</protein>
<feature type="compositionally biased region" description="Polar residues" evidence="1">
    <location>
        <begin position="786"/>
        <end position="799"/>
    </location>
</feature>
<dbReference type="PANTHER" id="PTHR33121:SF70">
    <property type="entry name" value="SIGNALING PROTEIN YKOW"/>
    <property type="match status" value="1"/>
</dbReference>
<name>N6X054_9GAMM</name>
<dbReference type="Pfam" id="PF00990">
    <property type="entry name" value="GGDEF"/>
    <property type="match status" value="1"/>
</dbReference>
<proteinExistence type="predicted"/>
<sequence>MKKRIVVPRLSGLDEPGPDEGDSIHPQLVLQLELIAELAKKAFNIDAVSLSVPSTAHDCAYPTPTTSIERPTGLDVFNDGHSPHTLETTITAVEDVLATGRSDNPLLPEYPGLRSYAELIVQSSAGSHHALLHLMHTTPKRFSEDDRNRLRMFGDILQMALRGGVDFSGRDIAPSDLLQCISNMQSLLFGSANGRSAYTHALENIRSLTDSRMAFIGDVRYDSTNTPSIRLLALSDGLHRPESTALLRTIEKEGLLFNDLNNLLGEPILQKAAVSRSVGSNAKKQALPKGLPAITTYQGIPVFSGDSVVGLIGLADRPAGYTQKLAEELAPLVQMVGLLIERQRLRIENIRRERRVRRARNYDPLTGLPCGPMLTKLFRREVLKTDNTQQTLSVCVIDIDKFKNVNDDYGQELGDDLLKVVAKRLKNAVRSTDLVAKLRGDEFLVTLREGDHLDAYRRLLNVISAPIVSATQTLALSASMGVTVYPDDQSTPDILLRHASQALYIGKESGKGQIVTFDVGQHRARRERLRLLDDIEGALKRSEFELFYQPKINFRNGLIEGFEALIRWNHPERGLLMPNEFLGAIESTRYECLLGDFVIQTALAALQRFEARHQAYSISINISPYHFLNRHFIGALQSHLRGYSTQVRRRLILEVLESTALEDLNTARNTVRGCQALGVLVSLDDFGTGYSSLAYLRDLPVDELKIDKSFVMGMLDNPNDEIIVESIIDLSKRFNRRVVAEGIETKAVAQELRRLKCDFGQGYYFSEALPLGPVMRWADQFPTAPSMGSESNTSDQTPTRADVARFDTGA</sequence>
<dbReference type="PATRIC" id="fig|626887.3.peg.153"/>
<dbReference type="InterPro" id="IPR050706">
    <property type="entry name" value="Cyclic-di-GMP_PDE-like"/>
</dbReference>
<dbReference type="SUPFAM" id="SSF55781">
    <property type="entry name" value="GAF domain-like"/>
    <property type="match status" value="1"/>
</dbReference>
<dbReference type="InterPro" id="IPR035919">
    <property type="entry name" value="EAL_sf"/>
</dbReference>
<dbReference type="InterPro" id="IPR043128">
    <property type="entry name" value="Rev_trsase/Diguanyl_cyclase"/>
</dbReference>
<dbReference type="AlphaFoldDB" id="N6X054"/>
<dbReference type="PROSITE" id="PS50883">
    <property type="entry name" value="EAL"/>
    <property type="match status" value="1"/>
</dbReference>
<dbReference type="Gene3D" id="3.20.20.450">
    <property type="entry name" value="EAL domain"/>
    <property type="match status" value="1"/>
</dbReference>
<evidence type="ECO:0000313" key="5">
    <source>
        <dbReference type="Proteomes" id="UP000013165"/>
    </source>
</evidence>
<dbReference type="Pfam" id="PF00563">
    <property type="entry name" value="EAL"/>
    <property type="match status" value="1"/>
</dbReference>
<gene>
    <name evidence="4" type="ORF">J057_00834</name>
</gene>
<dbReference type="SUPFAM" id="SSF55073">
    <property type="entry name" value="Nucleotide cyclase"/>
    <property type="match status" value="1"/>
</dbReference>
<dbReference type="InterPro" id="IPR001633">
    <property type="entry name" value="EAL_dom"/>
</dbReference>
<evidence type="ECO:0000256" key="1">
    <source>
        <dbReference type="SAM" id="MobiDB-lite"/>
    </source>
</evidence>
<dbReference type="SMART" id="SM00267">
    <property type="entry name" value="GGDEF"/>
    <property type="match status" value="1"/>
</dbReference>
<dbReference type="STRING" id="626887.J057_00834"/>
<feature type="domain" description="GGDEF" evidence="3">
    <location>
        <begin position="390"/>
        <end position="519"/>
    </location>
</feature>
<dbReference type="Pfam" id="PF13185">
    <property type="entry name" value="GAF_2"/>
    <property type="match status" value="1"/>
</dbReference>
<dbReference type="HOGENOM" id="CLU_000445_70_34_6"/>
<dbReference type="PROSITE" id="PS50887">
    <property type="entry name" value="GGDEF"/>
    <property type="match status" value="1"/>
</dbReference>
<dbReference type="InterPro" id="IPR000160">
    <property type="entry name" value="GGDEF_dom"/>
</dbReference>
<keyword evidence="5" id="KW-1185">Reference proteome</keyword>
<dbReference type="eggNOG" id="COG5001">
    <property type="taxonomic scope" value="Bacteria"/>
</dbReference>
<organism evidence="4 5">
    <name type="scientific">Marinobacter nanhaiticus D15-8W</name>
    <dbReference type="NCBI Taxonomy" id="626887"/>
    <lineage>
        <taxon>Bacteria</taxon>
        <taxon>Pseudomonadati</taxon>
        <taxon>Pseudomonadota</taxon>
        <taxon>Gammaproteobacteria</taxon>
        <taxon>Pseudomonadales</taxon>
        <taxon>Marinobacteraceae</taxon>
        <taxon>Marinobacter</taxon>
    </lineage>
</organism>
<reference evidence="4 5" key="1">
    <citation type="journal article" date="2013" name="Genome Announc.">
        <title>Genome Sequence of the Polycyclic Aromatic Hydrocarbon-Degrading Bacterium Strain Marinobacter nanhaiticus D15-8WT.</title>
        <authorList>
            <person name="Cui Z."/>
            <person name="Gao W."/>
            <person name="Li Q."/>
            <person name="Xu G."/>
            <person name="Zheng L."/>
        </authorList>
    </citation>
    <scope>NUCLEOTIDE SEQUENCE [LARGE SCALE GENOMIC DNA]</scope>
    <source>
        <strain evidence="4 5">D15-8W</strain>
    </source>
</reference>
<dbReference type="Proteomes" id="UP000013165">
    <property type="component" value="Unassembled WGS sequence"/>
</dbReference>
<dbReference type="CDD" id="cd01949">
    <property type="entry name" value="GGDEF"/>
    <property type="match status" value="1"/>
</dbReference>
<dbReference type="Gene3D" id="3.30.70.270">
    <property type="match status" value="1"/>
</dbReference>
<dbReference type="NCBIfam" id="TIGR00254">
    <property type="entry name" value="GGDEF"/>
    <property type="match status" value="1"/>
</dbReference>
<dbReference type="InterPro" id="IPR029787">
    <property type="entry name" value="Nucleotide_cyclase"/>
</dbReference>